<gene>
    <name evidence="15" type="ORF">CBP12_04410</name>
</gene>
<dbReference type="InterPro" id="IPR000700">
    <property type="entry name" value="PAS-assoc_C"/>
</dbReference>
<dbReference type="GO" id="GO:1902201">
    <property type="term" value="P:negative regulation of bacterial-type flagellum-dependent cell motility"/>
    <property type="evidence" value="ECO:0007669"/>
    <property type="project" value="TreeGrafter"/>
</dbReference>
<dbReference type="PANTHER" id="PTHR45138:SF9">
    <property type="entry name" value="DIGUANYLATE CYCLASE DGCM-RELATED"/>
    <property type="match status" value="1"/>
</dbReference>
<comment type="catalytic activity">
    <reaction evidence="10">
        <text>2 GTP = 3',3'-c-di-GMP + 2 diphosphate</text>
        <dbReference type="Rhea" id="RHEA:24898"/>
        <dbReference type="ChEBI" id="CHEBI:33019"/>
        <dbReference type="ChEBI" id="CHEBI:37565"/>
        <dbReference type="ChEBI" id="CHEBI:58805"/>
        <dbReference type="EC" id="2.7.7.65"/>
    </reaction>
</comment>
<feature type="transmembrane region" description="Helical" evidence="11">
    <location>
        <begin position="335"/>
        <end position="357"/>
    </location>
</feature>
<dbReference type="CDD" id="cd01949">
    <property type="entry name" value="GGDEF"/>
    <property type="match status" value="1"/>
</dbReference>
<dbReference type="InterPro" id="IPR029151">
    <property type="entry name" value="Sensor-like_sf"/>
</dbReference>
<evidence type="ECO:0000256" key="1">
    <source>
        <dbReference type="ARBA" id="ARBA00001946"/>
    </source>
</evidence>
<dbReference type="SUPFAM" id="SSF55785">
    <property type="entry name" value="PYP-like sensor domain (PAS domain)"/>
    <property type="match status" value="1"/>
</dbReference>
<dbReference type="RefSeq" id="WP_086963341.1">
    <property type="nucleotide sequence ID" value="NZ_CP021376.1"/>
</dbReference>
<dbReference type="InterPro" id="IPR043128">
    <property type="entry name" value="Rev_trsase/Diguanyl_cyclase"/>
</dbReference>
<dbReference type="FunFam" id="3.30.70.270:FF:000001">
    <property type="entry name" value="Diguanylate cyclase domain protein"/>
    <property type="match status" value="1"/>
</dbReference>
<comment type="cofactor">
    <cofactor evidence="1">
        <name>Mg(2+)</name>
        <dbReference type="ChEBI" id="CHEBI:18420"/>
    </cofactor>
</comment>
<keyword evidence="5" id="KW-0808">Transferase</keyword>
<dbReference type="InterPro" id="IPR048760">
    <property type="entry name" value="VP0354-like_sensor_dom"/>
</dbReference>
<protein>
    <recommendedName>
        <fullName evidence="3">diguanylate cyclase</fullName>
        <ecNumber evidence="3">2.7.7.65</ecNumber>
    </recommendedName>
</protein>
<dbReference type="CDD" id="cd00130">
    <property type="entry name" value="PAS"/>
    <property type="match status" value="1"/>
</dbReference>
<dbReference type="GO" id="GO:0000160">
    <property type="term" value="P:phosphorelay signal transduction system"/>
    <property type="evidence" value="ECO:0007669"/>
    <property type="project" value="UniProtKB-KW"/>
</dbReference>
<evidence type="ECO:0000259" key="12">
    <source>
        <dbReference type="PROSITE" id="PS50112"/>
    </source>
</evidence>
<name>A0A1Y0CX73_9GAMM</name>
<dbReference type="Proteomes" id="UP000243793">
    <property type="component" value="Chromosome"/>
</dbReference>
<evidence type="ECO:0000256" key="9">
    <source>
        <dbReference type="ARBA" id="ARBA00023012"/>
    </source>
</evidence>
<proteinExistence type="predicted"/>
<dbReference type="SMART" id="SM00091">
    <property type="entry name" value="PAS"/>
    <property type="match status" value="1"/>
</dbReference>
<evidence type="ECO:0000256" key="6">
    <source>
        <dbReference type="ARBA" id="ARBA00022741"/>
    </source>
</evidence>
<dbReference type="SMART" id="SM00267">
    <property type="entry name" value="GGDEF"/>
    <property type="match status" value="1"/>
</dbReference>
<accession>A0A1Y0CX73</accession>
<feature type="domain" description="PAS" evidence="12">
    <location>
        <begin position="363"/>
        <end position="440"/>
    </location>
</feature>
<reference evidence="16" key="1">
    <citation type="submission" date="2017-05" db="EMBL/GenBank/DDBJ databases">
        <authorList>
            <person name="Sung H."/>
        </authorList>
    </citation>
    <scope>NUCLEOTIDE SEQUENCE [LARGE SCALE GENOMIC DNA]</scope>
    <source>
        <strain evidence="16">AMac2203</strain>
    </source>
</reference>
<keyword evidence="6" id="KW-0547">Nucleotide-binding</keyword>
<dbReference type="SUPFAM" id="SSF55073">
    <property type="entry name" value="Nucleotide cyclase"/>
    <property type="match status" value="1"/>
</dbReference>
<dbReference type="Pfam" id="PF13426">
    <property type="entry name" value="PAS_9"/>
    <property type="match status" value="1"/>
</dbReference>
<dbReference type="GO" id="GO:0052621">
    <property type="term" value="F:diguanylate cyclase activity"/>
    <property type="evidence" value="ECO:0007669"/>
    <property type="project" value="UniProtKB-EC"/>
</dbReference>
<dbReference type="InterPro" id="IPR029787">
    <property type="entry name" value="Nucleotide_cyclase"/>
</dbReference>
<evidence type="ECO:0000256" key="5">
    <source>
        <dbReference type="ARBA" id="ARBA00022679"/>
    </source>
</evidence>
<keyword evidence="11" id="KW-0812">Transmembrane</keyword>
<keyword evidence="16" id="KW-1185">Reference proteome</keyword>
<dbReference type="PANTHER" id="PTHR45138">
    <property type="entry name" value="REGULATORY COMPONENTS OF SENSORY TRANSDUCTION SYSTEM"/>
    <property type="match status" value="1"/>
</dbReference>
<dbReference type="GO" id="GO:0005886">
    <property type="term" value="C:plasma membrane"/>
    <property type="evidence" value="ECO:0007669"/>
    <property type="project" value="TreeGrafter"/>
</dbReference>
<dbReference type="EMBL" id="CP021376">
    <property type="protein sequence ID" value="ART79486.1"/>
    <property type="molecule type" value="Genomic_DNA"/>
</dbReference>
<keyword evidence="7" id="KW-0418">Kinase</keyword>
<evidence type="ECO:0000256" key="10">
    <source>
        <dbReference type="ARBA" id="ARBA00034247"/>
    </source>
</evidence>
<dbReference type="PROSITE" id="PS50887">
    <property type="entry name" value="GGDEF"/>
    <property type="match status" value="1"/>
</dbReference>
<dbReference type="Pfam" id="PF00990">
    <property type="entry name" value="GGDEF"/>
    <property type="match status" value="1"/>
</dbReference>
<dbReference type="GO" id="GO:0005524">
    <property type="term" value="F:ATP binding"/>
    <property type="evidence" value="ECO:0007669"/>
    <property type="project" value="UniProtKB-KW"/>
</dbReference>
<evidence type="ECO:0000313" key="15">
    <source>
        <dbReference type="EMBL" id="ART79486.1"/>
    </source>
</evidence>
<dbReference type="PROSITE" id="PS50113">
    <property type="entry name" value="PAC"/>
    <property type="match status" value="1"/>
</dbReference>
<dbReference type="AlphaFoldDB" id="A0A1Y0CX73"/>
<keyword evidence="4" id="KW-0597">Phosphoprotein</keyword>
<evidence type="ECO:0000256" key="11">
    <source>
        <dbReference type="SAM" id="Phobius"/>
    </source>
</evidence>
<dbReference type="PROSITE" id="PS50112">
    <property type="entry name" value="PAS"/>
    <property type="match status" value="1"/>
</dbReference>
<dbReference type="Gene3D" id="3.30.70.270">
    <property type="match status" value="1"/>
</dbReference>
<dbReference type="InterPro" id="IPR000160">
    <property type="entry name" value="GGDEF_dom"/>
</dbReference>
<dbReference type="InterPro" id="IPR035965">
    <property type="entry name" value="PAS-like_dom_sf"/>
</dbReference>
<evidence type="ECO:0000259" key="14">
    <source>
        <dbReference type="PROSITE" id="PS50887"/>
    </source>
</evidence>
<evidence type="ECO:0000256" key="2">
    <source>
        <dbReference type="ARBA" id="ARBA00004370"/>
    </source>
</evidence>
<dbReference type="NCBIfam" id="TIGR00254">
    <property type="entry name" value="GGDEF"/>
    <property type="match status" value="1"/>
</dbReference>
<keyword evidence="11" id="KW-1133">Transmembrane helix</keyword>
<evidence type="ECO:0000259" key="13">
    <source>
        <dbReference type="PROSITE" id="PS50113"/>
    </source>
</evidence>
<keyword evidence="9" id="KW-0902">Two-component regulatory system</keyword>
<dbReference type="NCBIfam" id="TIGR00229">
    <property type="entry name" value="sensory_box"/>
    <property type="match status" value="1"/>
</dbReference>
<feature type="domain" description="PAC" evidence="13">
    <location>
        <begin position="440"/>
        <end position="492"/>
    </location>
</feature>
<evidence type="ECO:0000313" key="16">
    <source>
        <dbReference type="Proteomes" id="UP000243793"/>
    </source>
</evidence>
<keyword evidence="8" id="KW-0067">ATP-binding</keyword>
<dbReference type="GO" id="GO:0016301">
    <property type="term" value="F:kinase activity"/>
    <property type="evidence" value="ECO:0007669"/>
    <property type="project" value="UniProtKB-KW"/>
</dbReference>
<dbReference type="KEGG" id="ocm:CBP12_04410"/>
<evidence type="ECO:0000256" key="8">
    <source>
        <dbReference type="ARBA" id="ARBA00022840"/>
    </source>
</evidence>
<dbReference type="GO" id="GO:0043709">
    <property type="term" value="P:cell adhesion involved in single-species biofilm formation"/>
    <property type="evidence" value="ECO:0007669"/>
    <property type="project" value="TreeGrafter"/>
</dbReference>
<dbReference type="SUPFAM" id="SSF103190">
    <property type="entry name" value="Sensory domain-like"/>
    <property type="match status" value="2"/>
</dbReference>
<dbReference type="OrthoDB" id="9812260at2"/>
<organism evidence="15 16">
    <name type="scientific">Oceanisphaera avium</name>
    <dbReference type="NCBI Taxonomy" id="1903694"/>
    <lineage>
        <taxon>Bacteria</taxon>
        <taxon>Pseudomonadati</taxon>
        <taxon>Pseudomonadota</taxon>
        <taxon>Gammaproteobacteria</taxon>
        <taxon>Aeromonadales</taxon>
        <taxon>Aeromonadaceae</taxon>
        <taxon>Oceanisphaera</taxon>
    </lineage>
</organism>
<dbReference type="Pfam" id="PF21623">
    <property type="entry name" value="HK_sensor_dom_bact"/>
    <property type="match status" value="1"/>
</dbReference>
<dbReference type="InterPro" id="IPR000014">
    <property type="entry name" value="PAS"/>
</dbReference>
<dbReference type="Gene3D" id="3.30.450.20">
    <property type="entry name" value="PAS domain"/>
    <property type="match status" value="3"/>
</dbReference>
<sequence>MKTLIFKRFLWLLILLSAMVLAVTYPVYLQYQQGVKQRLLANEETSVVAASQLIQQEMDEQLHVLGLIQHSARLKDYLSSFDEAHRHQLELYFQQVSTAFHRFDQIRLLDNAGRERVRVSLVKGQDTITPKAALQDKSDRYYFTEAKNLAKDEIFVSKLDLSVKHNEIELPHKPIMRFSVPVFDHDGQRAGVLVINYLAKGMLEKFRQQMRKRANQQGMLLDEQGYWLSNHKRSNEWGADLGKPKHTFANMYPEEWPIIARQRSGVLETKAGIFRFETIQPFNFNTQLPSHFMAQHDVVLTEQSNNNTTWKLVIFVPYDYIHQRSFLYQTMGKSLLILLGILLVGAALLIAIVSTHLRVRRREQRRLNEVLHDLYDNAPCGYHSLDDQGNVIRINQTELDWLGYQRQDVINQPFSQLLTPDSKDTFEHFFNGFTQGLPQENIVLEMQRKDGSTFYISNSATILKDKQGHFSAARTSVFDISERIELEQRLELLANNDGLTGISNRRHFYERGTFEIKRAQRYYQPLAVIMIDADHFKNINDQYGHDVGDLVLQALANKVNENLRETDIFGRIGGEEFALILSPTPVTFALEVAERLRRALEQVVVVTNKHEEVHFTVSIGVAALSLPEQTLDDLIKQADIALYQAKAQGRNQVVLYQDES</sequence>
<comment type="subcellular location">
    <subcellularLocation>
        <location evidence="2">Membrane</location>
    </subcellularLocation>
</comment>
<feature type="domain" description="GGDEF" evidence="14">
    <location>
        <begin position="524"/>
        <end position="658"/>
    </location>
</feature>
<dbReference type="EC" id="2.7.7.65" evidence="3"/>
<evidence type="ECO:0000256" key="7">
    <source>
        <dbReference type="ARBA" id="ARBA00022777"/>
    </source>
</evidence>
<evidence type="ECO:0000256" key="4">
    <source>
        <dbReference type="ARBA" id="ARBA00022553"/>
    </source>
</evidence>
<evidence type="ECO:0000256" key="3">
    <source>
        <dbReference type="ARBA" id="ARBA00012528"/>
    </source>
</evidence>
<dbReference type="InterPro" id="IPR050469">
    <property type="entry name" value="Diguanylate_Cyclase"/>
</dbReference>
<keyword evidence="11" id="KW-0472">Membrane</keyword>